<accession>A0AC34FWJ8</accession>
<evidence type="ECO:0000313" key="2">
    <source>
        <dbReference type="WBParaSite" id="ES5_v2.g21666.t1"/>
    </source>
</evidence>
<dbReference type="Proteomes" id="UP000887579">
    <property type="component" value="Unplaced"/>
</dbReference>
<reference evidence="2" key="1">
    <citation type="submission" date="2022-11" db="UniProtKB">
        <authorList>
            <consortium name="WormBaseParasite"/>
        </authorList>
    </citation>
    <scope>IDENTIFICATION</scope>
</reference>
<proteinExistence type="predicted"/>
<evidence type="ECO:0000313" key="1">
    <source>
        <dbReference type="Proteomes" id="UP000887579"/>
    </source>
</evidence>
<organism evidence="1 2">
    <name type="scientific">Panagrolaimus sp. ES5</name>
    <dbReference type="NCBI Taxonomy" id="591445"/>
    <lineage>
        <taxon>Eukaryota</taxon>
        <taxon>Metazoa</taxon>
        <taxon>Ecdysozoa</taxon>
        <taxon>Nematoda</taxon>
        <taxon>Chromadorea</taxon>
        <taxon>Rhabditida</taxon>
        <taxon>Tylenchina</taxon>
        <taxon>Panagrolaimomorpha</taxon>
        <taxon>Panagrolaimoidea</taxon>
        <taxon>Panagrolaimidae</taxon>
        <taxon>Panagrolaimus</taxon>
    </lineage>
</organism>
<dbReference type="WBParaSite" id="ES5_v2.g21666.t1">
    <property type="protein sequence ID" value="ES5_v2.g21666.t1"/>
    <property type="gene ID" value="ES5_v2.g21666"/>
</dbReference>
<sequence>MFLSFDPNKKPITQKISEKFSLSASKLDCKKIHQILGLQRPEIKVSHLTCGKFIEFNNLPPNNNGYHRDFSATSFFGDTSLNIIGHEIPRLPKCISPRSDRIQKLKEKEIERRMFEKSGDERIKTPKEGFERLQAAVDSNQYPSWDNFLTGLEERAYELMLVEYDSSSIKLMDELEKLWSVWNSDFWTSFSDDKEECSYYSNK</sequence>
<name>A0AC34FWJ8_9BILA</name>
<protein>
    <submittedName>
        <fullName evidence="2">Uncharacterized protein</fullName>
    </submittedName>
</protein>